<dbReference type="Gramene" id="ERM98393">
    <property type="protein sequence ID" value="ERM98393"/>
    <property type="gene ID" value="AMTR_s00072p00056850"/>
</dbReference>
<evidence type="ECO:0000256" key="3">
    <source>
        <dbReference type="ARBA" id="ARBA00022603"/>
    </source>
</evidence>
<dbReference type="STRING" id="13333.W1NS14"/>
<proteinExistence type="inferred from homology"/>
<keyword evidence="4 10" id="KW-0808">Transferase</keyword>
<dbReference type="HOGENOM" id="CLU_034422_1_0_1"/>
<dbReference type="InterPro" id="IPR029063">
    <property type="entry name" value="SAM-dependent_MTases_sf"/>
</dbReference>
<dbReference type="Pfam" id="PF25133">
    <property type="entry name" value="TYW2_N_2"/>
    <property type="match status" value="1"/>
</dbReference>
<evidence type="ECO:0000256" key="7">
    <source>
        <dbReference type="ARBA" id="ARBA00023128"/>
    </source>
</evidence>
<accession>W1NS14</accession>
<dbReference type="EC" id="2.1.1.228" evidence="10"/>
<dbReference type="SUPFAM" id="SSF53335">
    <property type="entry name" value="S-adenosyl-L-methionine-dependent methyltransferases"/>
    <property type="match status" value="1"/>
</dbReference>
<reference evidence="14" key="1">
    <citation type="journal article" date="2013" name="Science">
        <title>The Amborella genome and the evolution of flowering plants.</title>
        <authorList>
            <consortium name="Amborella Genome Project"/>
        </authorList>
    </citation>
    <scope>NUCLEOTIDE SEQUENCE [LARGE SCALE GENOMIC DNA]</scope>
</reference>
<comment type="similarity">
    <text evidence="10">Belongs to the TRM5 / TYW2 family.</text>
</comment>
<dbReference type="PANTHER" id="PTHR23245:SF43">
    <property type="entry name" value="TRNA (GUANINE(37)-N1)-METHYLTRANSFERASE 2"/>
    <property type="match status" value="1"/>
</dbReference>
<dbReference type="PROSITE" id="PS51684">
    <property type="entry name" value="SAM_MT_TRM5_TYW2"/>
    <property type="match status" value="1"/>
</dbReference>
<dbReference type="InterPro" id="IPR056744">
    <property type="entry name" value="TRM5/TYW2-like_N"/>
</dbReference>
<evidence type="ECO:0000256" key="9">
    <source>
        <dbReference type="ARBA" id="ARBA00047783"/>
    </source>
</evidence>
<feature type="binding site" evidence="10">
    <location>
        <position position="396"/>
    </location>
    <ligand>
        <name>S-adenosyl-L-methionine</name>
        <dbReference type="ChEBI" id="CHEBI:59789"/>
    </ligand>
</feature>
<dbReference type="Proteomes" id="UP000017836">
    <property type="component" value="Unassembled WGS sequence"/>
</dbReference>
<comment type="function">
    <text evidence="10">Specifically methylates the N1 position of guanosine-37 in various cytoplasmic and mitochondrial tRNAs. Methylation is not dependent on the nature of the nucleoside 5' of the target nucleoside. This is the first step in the biosynthesis of wybutosine (yW), a modified base adjacent to the anticodon of tRNAs and required for accurate decoding.</text>
</comment>
<keyword evidence="7 10" id="KW-0496">Mitochondrion</keyword>
<dbReference type="EMBL" id="KI395332">
    <property type="protein sequence ID" value="ERM98393.1"/>
    <property type="molecule type" value="Genomic_DNA"/>
</dbReference>
<dbReference type="Gene3D" id="3.30.300.110">
    <property type="entry name" value="Met-10+ protein-like domains"/>
    <property type="match status" value="1"/>
</dbReference>
<dbReference type="Gene3D" id="3.40.50.150">
    <property type="entry name" value="Vaccinia Virus protein VP39"/>
    <property type="match status" value="1"/>
</dbReference>
<keyword evidence="2 10" id="KW-0963">Cytoplasm</keyword>
<comment type="catalytic activity">
    <reaction evidence="9 10">
        <text>guanosine(37) in tRNA + S-adenosyl-L-methionine = N(1)-methylguanosine(37) in tRNA + S-adenosyl-L-homocysteine + H(+)</text>
        <dbReference type="Rhea" id="RHEA:36899"/>
        <dbReference type="Rhea" id="RHEA-COMP:10145"/>
        <dbReference type="Rhea" id="RHEA-COMP:10147"/>
        <dbReference type="ChEBI" id="CHEBI:15378"/>
        <dbReference type="ChEBI" id="CHEBI:57856"/>
        <dbReference type="ChEBI" id="CHEBI:59789"/>
        <dbReference type="ChEBI" id="CHEBI:73542"/>
        <dbReference type="ChEBI" id="CHEBI:74269"/>
        <dbReference type="EC" id="2.1.1.228"/>
    </reaction>
</comment>
<evidence type="ECO:0000313" key="13">
    <source>
        <dbReference type="EMBL" id="ERM98393.1"/>
    </source>
</evidence>
<feature type="region of interest" description="Disordered" evidence="11">
    <location>
        <begin position="175"/>
        <end position="194"/>
    </location>
</feature>
<dbReference type="CDD" id="cd02440">
    <property type="entry name" value="AdoMet_MTases"/>
    <property type="match status" value="1"/>
</dbReference>
<dbReference type="GO" id="GO:0052906">
    <property type="term" value="F:tRNA (guanine(37)-N1)-methyltransferase activity"/>
    <property type="evidence" value="ECO:0007669"/>
    <property type="project" value="UniProtKB-UniRule"/>
</dbReference>
<dbReference type="FunFam" id="3.40.50.150:FF:000225">
    <property type="entry name" value="tRNA (guanine(37)-N1)-methyltransferase"/>
    <property type="match status" value="1"/>
</dbReference>
<feature type="binding site" evidence="10">
    <location>
        <position position="485"/>
    </location>
    <ligand>
        <name>S-adenosyl-L-methionine</name>
        <dbReference type="ChEBI" id="CHEBI:59789"/>
    </ligand>
</feature>
<dbReference type="AlphaFoldDB" id="W1NS14"/>
<dbReference type="GO" id="GO:0005759">
    <property type="term" value="C:mitochondrial matrix"/>
    <property type="evidence" value="ECO:0007669"/>
    <property type="project" value="UniProtKB-SubCell"/>
</dbReference>
<dbReference type="GO" id="GO:0008175">
    <property type="term" value="F:tRNA methyltransferase activity"/>
    <property type="evidence" value="ECO:0000318"/>
    <property type="project" value="GO_Central"/>
</dbReference>
<keyword evidence="8 10" id="KW-0539">Nucleus</keyword>
<evidence type="ECO:0000256" key="4">
    <source>
        <dbReference type="ARBA" id="ARBA00022679"/>
    </source>
</evidence>
<comment type="similarity">
    <text evidence="1">Belongs to the class I-like SAM-binding methyltransferase superfamily. TRM5/TYW2 family.</text>
</comment>
<organism evidence="13 14">
    <name type="scientific">Amborella trichopoda</name>
    <dbReference type="NCBI Taxonomy" id="13333"/>
    <lineage>
        <taxon>Eukaryota</taxon>
        <taxon>Viridiplantae</taxon>
        <taxon>Streptophyta</taxon>
        <taxon>Embryophyta</taxon>
        <taxon>Tracheophyta</taxon>
        <taxon>Spermatophyta</taxon>
        <taxon>Magnoliopsida</taxon>
        <taxon>Amborellales</taxon>
        <taxon>Amborellaceae</taxon>
        <taxon>Amborella</taxon>
    </lineage>
</organism>
<feature type="compositionally biased region" description="Basic and acidic residues" evidence="11">
    <location>
        <begin position="184"/>
        <end position="194"/>
    </location>
</feature>
<evidence type="ECO:0000256" key="10">
    <source>
        <dbReference type="HAMAP-Rule" id="MF_03152"/>
    </source>
</evidence>
<dbReference type="HAMAP" id="MF_03152">
    <property type="entry name" value="TRM5"/>
    <property type="match status" value="1"/>
</dbReference>
<keyword evidence="14" id="KW-1185">Reference proteome</keyword>
<dbReference type="InterPro" id="IPR030382">
    <property type="entry name" value="MeTrfase_TRM5/TYW2"/>
</dbReference>
<evidence type="ECO:0000259" key="12">
    <source>
        <dbReference type="PROSITE" id="PS51684"/>
    </source>
</evidence>
<evidence type="ECO:0000256" key="11">
    <source>
        <dbReference type="SAM" id="MobiDB-lite"/>
    </source>
</evidence>
<dbReference type="KEGG" id="atr:18426405"/>
<sequence>MALKLLFPFPPSKPLRHKGFSFSTVASTLTLNSDFSYGPSLSKGHKTPFQAQLSLTEETLTLGKIDERMFTRVFDVAALRVPAEDCFPLENRLRGHLLNWPRVKNIARVSGDEMDDSIRRIMRENIKDADGLDIINRRIDGKAEGGGFDPVLYRDKLAKSFNCRGFVQFRNLAKMSRPKKSKKRENGLHSQSFRERKARNSYDIMEVSGCVGVDDEDMSGLLGEEFKGRRWRGSSRLLLLDERYAYKVVDELPPAIQAVLREYNEQSKRSIFDLVQCKLTLHYDYWQMNEILEALLPKGIIVPAAFEMVGHIAHLNLRDEHLPFRKLIAKVVLDKNQPKIQTVVNKIDSIQNDYRTMQLEVLAGNHSLVTTVIENGLRFQVDLATVYWNSRLSTERQRLVSSFASDDIVCDVFSGVGPIAIAAARVVKRVYANDLNPSAVDYLKGNTILNKLERKVEVCNMDGRRFINAMLSSRRLEPITQVVMNLPKDAVEYLDAFRGLFRNKPNSKDYPLPRIHVYGFSKAQDPEFDFHQKIRIALSEVGVEVEMHRVRLVAPGKWMLCGSFVLPKSVAFSESSVGLY</sequence>
<dbReference type="OrthoDB" id="408788at2759"/>
<evidence type="ECO:0000256" key="5">
    <source>
        <dbReference type="ARBA" id="ARBA00022691"/>
    </source>
</evidence>
<dbReference type="GO" id="GO:0005634">
    <property type="term" value="C:nucleus"/>
    <property type="evidence" value="ECO:0007669"/>
    <property type="project" value="UniProtKB-SubCell"/>
</dbReference>
<evidence type="ECO:0000256" key="1">
    <source>
        <dbReference type="ARBA" id="ARBA00009775"/>
    </source>
</evidence>
<feature type="domain" description="SAM-dependent methyltransferase TRM5/TYW2-type" evidence="12">
    <location>
        <begin position="306"/>
        <end position="568"/>
    </location>
</feature>
<keyword evidence="3 10" id="KW-0489">Methyltransferase</keyword>
<dbReference type="GO" id="GO:0002939">
    <property type="term" value="P:tRNA N1-guanine methylation"/>
    <property type="evidence" value="ECO:0000318"/>
    <property type="project" value="GO_Central"/>
</dbReference>
<feature type="binding site" evidence="10">
    <location>
        <begin position="434"/>
        <end position="435"/>
    </location>
    <ligand>
        <name>S-adenosyl-L-methionine</name>
        <dbReference type="ChEBI" id="CHEBI:59789"/>
    </ligand>
</feature>
<name>W1NS14_AMBTC</name>
<dbReference type="eggNOG" id="KOG2078">
    <property type="taxonomic scope" value="Eukaryota"/>
</dbReference>
<dbReference type="OMA" id="WQMTEVL"/>
<protein>
    <recommendedName>
        <fullName evidence="10">tRNA (guanine(37)-N1)-methyltransferase</fullName>
        <ecNumber evidence="10">2.1.1.228</ecNumber>
    </recommendedName>
    <alternativeName>
        <fullName evidence="10">M1G-methyltransferase</fullName>
    </alternativeName>
    <alternativeName>
        <fullName evidence="10">tRNA [GM37] methyltransferase</fullName>
    </alternativeName>
    <alternativeName>
        <fullName evidence="10">tRNA methyltransferase 5 homolog</fullName>
    </alternativeName>
</protein>
<dbReference type="PANTHER" id="PTHR23245">
    <property type="entry name" value="TRNA METHYLTRANSFERASE"/>
    <property type="match status" value="1"/>
</dbReference>
<dbReference type="InterPro" id="IPR025792">
    <property type="entry name" value="tRNA_Gua_MeTrfase_euk"/>
</dbReference>
<dbReference type="Pfam" id="PF02475">
    <property type="entry name" value="TRM5-TYW2_MTfase"/>
    <property type="match status" value="1"/>
</dbReference>
<comment type="subcellular location">
    <subcellularLocation>
        <location evidence="10">Mitochondrion matrix</location>
    </subcellularLocation>
    <subcellularLocation>
        <location evidence="10">Nucleus</location>
    </subcellularLocation>
    <subcellularLocation>
        <location evidence="10">Cytoplasm</location>
    </subcellularLocation>
    <text evidence="10">Predominantly in the mitochondria and in the nucleus.</text>
</comment>
<dbReference type="InterPro" id="IPR056743">
    <property type="entry name" value="TRM5-TYW2-like_MTfase"/>
</dbReference>
<feature type="binding site" evidence="10">
    <location>
        <begin position="462"/>
        <end position="463"/>
    </location>
    <ligand>
        <name>S-adenosyl-L-methionine</name>
        <dbReference type="ChEBI" id="CHEBI:59789"/>
    </ligand>
</feature>
<evidence type="ECO:0000313" key="14">
    <source>
        <dbReference type="Proteomes" id="UP000017836"/>
    </source>
</evidence>
<evidence type="ECO:0000256" key="6">
    <source>
        <dbReference type="ARBA" id="ARBA00022694"/>
    </source>
</evidence>
<evidence type="ECO:0000256" key="8">
    <source>
        <dbReference type="ARBA" id="ARBA00023242"/>
    </source>
</evidence>
<gene>
    <name evidence="13" type="ORF">AMTR_s00072p00056850</name>
</gene>
<dbReference type="GO" id="GO:0070901">
    <property type="term" value="P:mitochondrial tRNA methylation"/>
    <property type="evidence" value="ECO:0007669"/>
    <property type="project" value="UniProtKB-ARBA"/>
</dbReference>
<dbReference type="FunFam" id="3.30.300.110:FF:000001">
    <property type="entry name" value="tRNA (guanine(37)-N1)-methyltransferase"/>
    <property type="match status" value="1"/>
</dbReference>
<keyword evidence="5 10" id="KW-0949">S-adenosyl-L-methionine</keyword>
<dbReference type="GO" id="GO:0005737">
    <property type="term" value="C:cytoplasm"/>
    <property type="evidence" value="ECO:0000318"/>
    <property type="project" value="GO_Central"/>
</dbReference>
<evidence type="ECO:0000256" key="2">
    <source>
        <dbReference type="ARBA" id="ARBA00022490"/>
    </source>
</evidence>
<keyword evidence="6 10" id="KW-0819">tRNA processing</keyword>
<comment type="subunit">
    <text evidence="10">Monomer.</text>
</comment>